<dbReference type="RefSeq" id="XP_047766142.1">
    <property type="nucleotide sequence ID" value="XM_047908154.1"/>
</dbReference>
<proteinExistence type="predicted"/>
<gene>
    <name evidence="1" type="ORF">CLAFUR5_09006</name>
</gene>
<protein>
    <submittedName>
        <fullName evidence="1">Uncharacterized protein</fullName>
    </submittedName>
</protein>
<dbReference type="OrthoDB" id="5397846at2759"/>
<name>A0A9Q8UTE1_PASFU</name>
<reference evidence="1" key="2">
    <citation type="journal article" date="2022" name="Microb. Genom.">
        <title>A chromosome-scale genome assembly of the tomato pathogen Cladosporium fulvum reveals a compartmentalized genome architecture and the presence of a dispensable chromosome.</title>
        <authorList>
            <person name="Zaccaron A.Z."/>
            <person name="Chen L.H."/>
            <person name="Samaras A."/>
            <person name="Stergiopoulos I."/>
        </authorList>
    </citation>
    <scope>NUCLEOTIDE SEQUENCE</scope>
    <source>
        <strain evidence="1">Race5_Kim</strain>
    </source>
</reference>
<keyword evidence="2" id="KW-1185">Reference proteome</keyword>
<dbReference type="KEGG" id="ffu:CLAFUR5_09006"/>
<reference evidence="1" key="1">
    <citation type="submission" date="2021-12" db="EMBL/GenBank/DDBJ databases">
        <authorList>
            <person name="Zaccaron A."/>
            <person name="Stergiopoulos I."/>
        </authorList>
    </citation>
    <scope>NUCLEOTIDE SEQUENCE</scope>
    <source>
        <strain evidence="1">Race5_Kim</strain>
    </source>
</reference>
<dbReference type="AlphaFoldDB" id="A0A9Q8UTE1"/>
<evidence type="ECO:0000313" key="2">
    <source>
        <dbReference type="Proteomes" id="UP000756132"/>
    </source>
</evidence>
<dbReference type="Proteomes" id="UP000756132">
    <property type="component" value="Chromosome 9"/>
</dbReference>
<sequence length="237" mass="27383">MPATKLRALFPKSEPQEWHLQPNCRLLQLPGELRNRIYHLVLIDDHEENNPIRWEDDLSHRIKLKGMKMPALVGTCRQVQHEALTYLFRFGKFSHKFTVDDMHELHYRLGRSTKRWMKLTGANKMYIHDCIIGYGADGVGGNTFHSLGAQCDLVDKDDPYRPPWYNKVYAKLGPTFPPTLEGYTVESVALFMTVWVWAPSGRLAYTLNQMAACGAKWADEMRMKALGDRLRQIHVVV</sequence>
<accession>A0A9Q8UTE1</accession>
<organism evidence="1 2">
    <name type="scientific">Passalora fulva</name>
    <name type="common">Tomato leaf mold</name>
    <name type="synonym">Cladosporium fulvum</name>
    <dbReference type="NCBI Taxonomy" id="5499"/>
    <lineage>
        <taxon>Eukaryota</taxon>
        <taxon>Fungi</taxon>
        <taxon>Dikarya</taxon>
        <taxon>Ascomycota</taxon>
        <taxon>Pezizomycotina</taxon>
        <taxon>Dothideomycetes</taxon>
        <taxon>Dothideomycetidae</taxon>
        <taxon>Mycosphaerellales</taxon>
        <taxon>Mycosphaerellaceae</taxon>
        <taxon>Fulvia</taxon>
    </lineage>
</organism>
<dbReference type="GeneID" id="71988884"/>
<dbReference type="PANTHER" id="PTHR42085">
    <property type="entry name" value="F-BOX DOMAIN-CONTAINING PROTEIN"/>
    <property type="match status" value="1"/>
</dbReference>
<evidence type="ECO:0000313" key="1">
    <source>
        <dbReference type="EMBL" id="UJO21776.1"/>
    </source>
</evidence>
<dbReference type="InterPro" id="IPR038883">
    <property type="entry name" value="AN11006-like"/>
</dbReference>
<dbReference type="PANTHER" id="PTHR42085:SF1">
    <property type="entry name" value="F-BOX DOMAIN-CONTAINING PROTEIN"/>
    <property type="match status" value="1"/>
</dbReference>
<dbReference type="EMBL" id="CP090171">
    <property type="protein sequence ID" value="UJO21776.1"/>
    <property type="molecule type" value="Genomic_DNA"/>
</dbReference>